<name>A0AAD6RJ43_9ROSI</name>
<dbReference type="Proteomes" id="UP001164929">
    <property type="component" value="Chromosome 1"/>
</dbReference>
<protein>
    <submittedName>
        <fullName evidence="1">Uncharacterized protein</fullName>
    </submittedName>
</protein>
<gene>
    <name evidence="1" type="ORF">NC653_000149</name>
</gene>
<accession>A0AAD6RJ43</accession>
<sequence>MTVLNNQLRILTLMEDMNEIGLNGQKAKLSYLVSSLLPVRALITSPRAESDRLMAFPSSSLLPHALVFNTRSLPPRSTNHNLFVSRRLSAASKQLVESNHPCNDLLEWREVSVQQLVCLYSSYQSIFKVTKT</sequence>
<keyword evidence="2" id="KW-1185">Reference proteome</keyword>
<proteinExistence type="predicted"/>
<evidence type="ECO:0000313" key="2">
    <source>
        <dbReference type="Proteomes" id="UP001164929"/>
    </source>
</evidence>
<reference evidence="1 2" key="1">
    <citation type="journal article" date="2023" name="Mol. Ecol. Resour.">
        <title>Chromosome-level genome assembly of a triploid poplar Populus alba 'Berolinensis'.</title>
        <authorList>
            <person name="Chen S."/>
            <person name="Yu Y."/>
            <person name="Wang X."/>
            <person name="Wang S."/>
            <person name="Zhang T."/>
            <person name="Zhou Y."/>
            <person name="He R."/>
            <person name="Meng N."/>
            <person name="Wang Y."/>
            <person name="Liu W."/>
            <person name="Liu Z."/>
            <person name="Liu J."/>
            <person name="Guo Q."/>
            <person name="Huang H."/>
            <person name="Sederoff R.R."/>
            <person name="Wang G."/>
            <person name="Qu G."/>
            <person name="Chen S."/>
        </authorList>
    </citation>
    <scope>NUCLEOTIDE SEQUENCE [LARGE SCALE GENOMIC DNA]</scope>
    <source>
        <strain evidence="1">SC-2020</strain>
    </source>
</reference>
<dbReference type="EMBL" id="JAQIZT010000001">
    <property type="protein sequence ID" value="KAJ7009385.1"/>
    <property type="molecule type" value="Genomic_DNA"/>
</dbReference>
<organism evidence="1 2">
    <name type="scientific">Populus alba x Populus x berolinensis</name>
    <dbReference type="NCBI Taxonomy" id="444605"/>
    <lineage>
        <taxon>Eukaryota</taxon>
        <taxon>Viridiplantae</taxon>
        <taxon>Streptophyta</taxon>
        <taxon>Embryophyta</taxon>
        <taxon>Tracheophyta</taxon>
        <taxon>Spermatophyta</taxon>
        <taxon>Magnoliopsida</taxon>
        <taxon>eudicotyledons</taxon>
        <taxon>Gunneridae</taxon>
        <taxon>Pentapetalae</taxon>
        <taxon>rosids</taxon>
        <taxon>fabids</taxon>
        <taxon>Malpighiales</taxon>
        <taxon>Salicaceae</taxon>
        <taxon>Saliceae</taxon>
        <taxon>Populus</taxon>
    </lineage>
</organism>
<comment type="caution">
    <text evidence="1">The sequence shown here is derived from an EMBL/GenBank/DDBJ whole genome shotgun (WGS) entry which is preliminary data.</text>
</comment>
<dbReference type="AlphaFoldDB" id="A0AAD6RJ43"/>
<evidence type="ECO:0000313" key="1">
    <source>
        <dbReference type="EMBL" id="KAJ7009385.1"/>
    </source>
</evidence>